<dbReference type="PANTHER" id="PTHR48090">
    <property type="entry name" value="UNDECAPRENYL-PHOSPHATE 4-DEOXY-4-FORMAMIDO-L-ARABINOSE TRANSFERASE-RELATED"/>
    <property type="match status" value="1"/>
</dbReference>
<dbReference type="AlphaFoldDB" id="A0A0G0K4J9"/>
<dbReference type="EMBL" id="LBUU01000005">
    <property type="protein sequence ID" value="KKQ70380.1"/>
    <property type="molecule type" value="Genomic_DNA"/>
</dbReference>
<dbReference type="PATRIC" id="fig|1618638.3.peg.688"/>
<protein>
    <submittedName>
        <fullName evidence="3">Glycosyl transferase, group 2 family domain protein</fullName>
    </submittedName>
</protein>
<feature type="domain" description="Glycosyltransferase 2-like" evidence="2">
    <location>
        <begin position="8"/>
        <end position="171"/>
    </location>
</feature>
<dbReference type="InterPro" id="IPR001173">
    <property type="entry name" value="Glyco_trans_2-like"/>
</dbReference>
<keyword evidence="1" id="KW-1133">Transmembrane helix</keyword>
<accession>A0A0G0K4J9</accession>
<dbReference type="Pfam" id="PF00535">
    <property type="entry name" value="Glycos_transf_2"/>
    <property type="match status" value="1"/>
</dbReference>
<evidence type="ECO:0000313" key="4">
    <source>
        <dbReference type="Proteomes" id="UP000034022"/>
    </source>
</evidence>
<dbReference type="Proteomes" id="UP000034022">
    <property type="component" value="Unassembled WGS sequence"/>
</dbReference>
<proteinExistence type="predicted"/>
<keyword evidence="1" id="KW-0472">Membrane</keyword>
<dbReference type="InterPro" id="IPR050256">
    <property type="entry name" value="Glycosyltransferase_2"/>
</dbReference>
<evidence type="ECO:0000313" key="3">
    <source>
        <dbReference type="EMBL" id="KKQ70380.1"/>
    </source>
</evidence>
<dbReference type="InterPro" id="IPR029044">
    <property type="entry name" value="Nucleotide-diphossugar_trans"/>
</dbReference>
<dbReference type="GO" id="GO:0016740">
    <property type="term" value="F:transferase activity"/>
    <property type="evidence" value="ECO:0007669"/>
    <property type="project" value="UniProtKB-KW"/>
</dbReference>
<dbReference type="CDD" id="cd04179">
    <property type="entry name" value="DPM_DPG-synthase_like"/>
    <property type="match status" value="1"/>
</dbReference>
<dbReference type="PANTHER" id="PTHR48090:SF7">
    <property type="entry name" value="RFBJ PROTEIN"/>
    <property type="match status" value="1"/>
</dbReference>
<sequence>MENKLQISIVIPVYNEELALTKTLEQIKEVMARTGLEHEIIAVNDGSKDKSGEILKNTQGIIALDHIQNKGYGASLKTGIKKSRFDRVLIIDADGTYPINSIPEMLNYAKNYDQVIGARGLIKDGENAIPSERKLAKKFLNRFAGYLVGCNIPDLNSGFRLFRKDVVYKYWELFPDKFSFSSTLTMTFLSHGFETKFFPIEYYKRVGQSSIKATDFFNFLKLVTKLSLFFKPIKVFTPLSLLLLLFALLMPILFLEGVTQKFLDTTFIVLCATALQTFFFGLLAEIVIHNK</sequence>
<organism evidence="3 4">
    <name type="scientific">Candidatus Falkowbacteria bacterium GW2011_GWE1_38_31</name>
    <dbReference type="NCBI Taxonomy" id="1618638"/>
    <lineage>
        <taxon>Bacteria</taxon>
        <taxon>Candidatus Falkowiibacteriota</taxon>
    </lineage>
</organism>
<name>A0A0G0K4J9_9BACT</name>
<evidence type="ECO:0000259" key="2">
    <source>
        <dbReference type="Pfam" id="PF00535"/>
    </source>
</evidence>
<evidence type="ECO:0000256" key="1">
    <source>
        <dbReference type="SAM" id="Phobius"/>
    </source>
</evidence>
<feature type="transmembrane region" description="Helical" evidence="1">
    <location>
        <begin position="267"/>
        <end position="288"/>
    </location>
</feature>
<feature type="transmembrane region" description="Helical" evidence="1">
    <location>
        <begin position="235"/>
        <end position="255"/>
    </location>
</feature>
<keyword evidence="3" id="KW-0808">Transferase</keyword>
<comment type="caution">
    <text evidence="3">The sequence shown here is derived from an EMBL/GenBank/DDBJ whole genome shotgun (WGS) entry which is preliminary data.</text>
</comment>
<keyword evidence="1" id="KW-0812">Transmembrane</keyword>
<reference evidence="3 4" key="1">
    <citation type="journal article" date="2015" name="Nature">
        <title>rRNA introns, odd ribosomes, and small enigmatic genomes across a large radiation of phyla.</title>
        <authorList>
            <person name="Brown C.T."/>
            <person name="Hug L.A."/>
            <person name="Thomas B.C."/>
            <person name="Sharon I."/>
            <person name="Castelle C.J."/>
            <person name="Singh A."/>
            <person name="Wilkins M.J."/>
            <person name="Williams K.H."/>
            <person name="Banfield J.F."/>
        </authorList>
    </citation>
    <scope>NUCLEOTIDE SEQUENCE [LARGE SCALE GENOMIC DNA]</scope>
</reference>
<gene>
    <name evidence="3" type="ORF">US91_C0005G0085</name>
</gene>
<dbReference type="Gene3D" id="3.90.550.10">
    <property type="entry name" value="Spore Coat Polysaccharide Biosynthesis Protein SpsA, Chain A"/>
    <property type="match status" value="1"/>
</dbReference>
<dbReference type="SUPFAM" id="SSF53448">
    <property type="entry name" value="Nucleotide-diphospho-sugar transferases"/>
    <property type="match status" value="1"/>
</dbReference>